<evidence type="ECO:0000259" key="1">
    <source>
        <dbReference type="Pfam" id="PF07007"/>
    </source>
</evidence>
<sequence length="254" mass="28111">MTILIKTLKIMASGVVFISGITAASNTVYFLPEAKSAGVASRDQKALMFLGMDRDVNLKGICFAMAKQSSSIVPLVDITATTDNGRFTMHGLRPNNNDDTKELVCSLGSEAGDFLTGISKSTFVNVKLDFNGEIRSYSFDTREFRKILTANGQDVWAKAAKGYTQGVRAPIFYGSDSEVPKNNAVNSNVDTYSYKASDEKLNSVWKSLSPETRKRLLRSQREWIKQKSGCNNEQKCLIDMTNKRITELESENGK</sequence>
<name>A0AAI9CZD0_9ENTR</name>
<reference evidence="2" key="1">
    <citation type="submission" date="2023-12" db="EMBL/GenBank/DDBJ databases">
        <authorList>
            <consortium name="Clinical and Environmental Microbiology Branch: Whole genome sequencing antimicrobial resistance pathogens in the healthcare setting"/>
        </authorList>
    </citation>
    <scope>NUCLEOTIDE SEQUENCE</scope>
    <source>
        <strain evidence="2">Clinical</strain>
    </source>
</reference>
<comment type="caution">
    <text evidence="2">The sequence shown here is derived from an EMBL/GenBank/DDBJ whole genome shotgun (WGS) entry which is preliminary data.</text>
</comment>
<organism evidence="2 3">
    <name type="scientific">Enterobacter hormaechei subsp. hoffmannii</name>
    <dbReference type="NCBI Taxonomy" id="1812934"/>
    <lineage>
        <taxon>Bacteria</taxon>
        <taxon>Pseudomonadati</taxon>
        <taxon>Pseudomonadota</taxon>
        <taxon>Gammaproteobacteria</taxon>
        <taxon>Enterobacterales</taxon>
        <taxon>Enterobacteriaceae</taxon>
        <taxon>Enterobacter</taxon>
        <taxon>Enterobacter cloacae complex</taxon>
    </lineage>
</organism>
<evidence type="ECO:0000313" key="2">
    <source>
        <dbReference type="EMBL" id="EMB2805472.1"/>
    </source>
</evidence>
<dbReference type="RefSeq" id="WP_022648709.1">
    <property type="nucleotide sequence ID" value="NZ_AP019817.1"/>
</dbReference>
<dbReference type="Proteomes" id="UP001289659">
    <property type="component" value="Unassembled WGS sequence"/>
</dbReference>
<proteinExistence type="predicted"/>
<accession>A0AAI9CZD0</accession>
<feature type="domain" description="Lysozyme inhibitor LprI-like N-terminal" evidence="1">
    <location>
        <begin position="193"/>
        <end position="248"/>
    </location>
</feature>
<dbReference type="Pfam" id="PF07007">
    <property type="entry name" value="LprI"/>
    <property type="match status" value="1"/>
</dbReference>
<gene>
    <name evidence="2" type="ORF">U8038_000324</name>
</gene>
<dbReference type="GeneID" id="99706631"/>
<protein>
    <submittedName>
        <fullName evidence="2">DUF1311 domain-containing protein</fullName>
    </submittedName>
</protein>
<dbReference type="AlphaFoldDB" id="A0AAI9CZD0"/>
<dbReference type="InterPro" id="IPR009739">
    <property type="entry name" value="LprI-like_N"/>
</dbReference>
<dbReference type="EMBL" id="ABPNFY010000001">
    <property type="protein sequence ID" value="EMB2805472.1"/>
    <property type="molecule type" value="Genomic_DNA"/>
</dbReference>
<evidence type="ECO:0000313" key="3">
    <source>
        <dbReference type="Proteomes" id="UP001289659"/>
    </source>
</evidence>